<protein>
    <submittedName>
        <fullName evidence="1">Uncharacterized protein</fullName>
    </submittedName>
</protein>
<dbReference type="Proteomes" id="UP000828941">
    <property type="component" value="Chromosome 1"/>
</dbReference>
<comment type="caution">
    <text evidence="1">The sequence shown here is derived from an EMBL/GenBank/DDBJ whole genome shotgun (WGS) entry which is preliminary data.</text>
</comment>
<name>A0ACB9Q785_BAUVA</name>
<reference evidence="1 2" key="1">
    <citation type="journal article" date="2022" name="DNA Res.">
        <title>Chromosomal-level genome assembly of the orchid tree Bauhinia variegata (Leguminosae; Cercidoideae) supports the allotetraploid origin hypothesis of Bauhinia.</title>
        <authorList>
            <person name="Zhong Y."/>
            <person name="Chen Y."/>
            <person name="Zheng D."/>
            <person name="Pang J."/>
            <person name="Liu Y."/>
            <person name="Luo S."/>
            <person name="Meng S."/>
            <person name="Qian L."/>
            <person name="Wei D."/>
            <person name="Dai S."/>
            <person name="Zhou R."/>
        </authorList>
    </citation>
    <scope>NUCLEOTIDE SEQUENCE [LARGE SCALE GENOMIC DNA]</scope>
    <source>
        <strain evidence="1">BV-YZ2020</strain>
    </source>
</reference>
<dbReference type="EMBL" id="CM039426">
    <property type="protein sequence ID" value="KAI4355954.1"/>
    <property type="molecule type" value="Genomic_DNA"/>
</dbReference>
<evidence type="ECO:0000313" key="2">
    <source>
        <dbReference type="Proteomes" id="UP000828941"/>
    </source>
</evidence>
<proteinExistence type="predicted"/>
<sequence>MQELNSADVSPSRSGAAPARDQPPLPTLTVVPFQEHGRDFYDTSSPVTKLVTIRFILCIALANGWPLRQLDVNKAFLHGTLNEEVYMTQPPGFVHPDYPHHIWKLGKAIYGLKQAPQAWYLELGSFLLQYRFQKSTTDASLFIYNNEGIISYFLVYVDDIFLTGNNETFLATFIKQLAPRITSWELKLSPCHLQHHLLDVYPAKLVSKSSTEAKYKALSHVALEVIWGLSLIARTRHPPEIPGPTLFCDNTRVNYLCTNPVYHSHMKHVVLEYHFVRECAADGSLCVRHINSLTCSQNLLVVHSSYISSPRLVSPMEPPSCGGRIKT</sequence>
<accession>A0ACB9Q785</accession>
<evidence type="ECO:0000313" key="1">
    <source>
        <dbReference type="EMBL" id="KAI4355954.1"/>
    </source>
</evidence>
<organism evidence="1 2">
    <name type="scientific">Bauhinia variegata</name>
    <name type="common">Purple orchid tree</name>
    <name type="synonym">Phanera variegata</name>
    <dbReference type="NCBI Taxonomy" id="167791"/>
    <lineage>
        <taxon>Eukaryota</taxon>
        <taxon>Viridiplantae</taxon>
        <taxon>Streptophyta</taxon>
        <taxon>Embryophyta</taxon>
        <taxon>Tracheophyta</taxon>
        <taxon>Spermatophyta</taxon>
        <taxon>Magnoliopsida</taxon>
        <taxon>eudicotyledons</taxon>
        <taxon>Gunneridae</taxon>
        <taxon>Pentapetalae</taxon>
        <taxon>rosids</taxon>
        <taxon>fabids</taxon>
        <taxon>Fabales</taxon>
        <taxon>Fabaceae</taxon>
        <taxon>Cercidoideae</taxon>
        <taxon>Cercideae</taxon>
        <taxon>Bauhiniinae</taxon>
        <taxon>Bauhinia</taxon>
    </lineage>
</organism>
<keyword evidence="2" id="KW-1185">Reference proteome</keyword>
<gene>
    <name evidence="1" type="ORF">L6164_000010</name>
</gene>